<accession>A0A8S5LG55</accession>
<sequence>METERNYARFYALLGKLPGADKETLVYQYTNGRTTHLHLMATHEYQSMCNEMERVAGYDERREAWRKEMKRKRSAVLHQLQLLGVDTADWRKVDAYCLNKRIAGKVFRELDGEELDALLVKLRIIRRKKENPKN</sequence>
<organism evidence="1">
    <name type="scientific">Siphoviridae sp. ctPEx3</name>
    <dbReference type="NCBI Taxonomy" id="2823578"/>
    <lineage>
        <taxon>Viruses</taxon>
        <taxon>Duplodnaviria</taxon>
        <taxon>Heunggongvirae</taxon>
        <taxon>Uroviricota</taxon>
        <taxon>Caudoviricetes</taxon>
    </lineage>
</organism>
<name>A0A8S5LG55_9CAUD</name>
<dbReference type="EMBL" id="BK014709">
    <property type="protein sequence ID" value="DAD68785.1"/>
    <property type="molecule type" value="Genomic_DNA"/>
</dbReference>
<evidence type="ECO:0000313" key="1">
    <source>
        <dbReference type="EMBL" id="DAD68785.1"/>
    </source>
</evidence>
<proteinExistence type="predicted"/>
<reference evidence="1" key="1">
    <citation type="journal article" date="2021" name="Proc. Natl. Acad. Sci. U.S.A.">
        <title>A Catalog of Tens of Thousands of Viruses from Human Metagenomes Reveals Hidden Associations with Chronic Diseases.</title>
        <authorList>
            <person name="Tisza M.J."/>
            <person name="Buck C.B."/>
        </authorList>
    </citation>
    <scope>NUCLEOTIDE SEQUENCE</scope>
    <source>
        <strain evidence="1">CtPEx3</strain>
    </source>
</reference>
<protein>
    <submittedName>
        <fullName evidence="1">Uncharacterized protein</fullName>
    </submittedName>
</protein>